<dbReference type="GO" id="GO:0006749">
    <property type="term" value="P:glutathione metabolic process"/>
    <property type="evidence" value="ECO:0007669"/>
    <property type="project" value="TreeGrafter"/>
</dbReference>
<dbReference type="Gene3D" id="1.20.1050.130">
    <property type="match status" value="1"/>
</dbReference>
<dbReference type="PROSITE" id="PS50404">
    <property type="entry name" value="GST_NTER"/>
    <property type="match status" value="1"/>
</dbReference>
<reference evidence="7" key="1">
    <citation type="submission" date="2015-11" db="EMBL/GenBank/DDBJ databases">
        <title>De novo transcriptome assembly of four potential Pierce s Disease insect vectors from Arizona vineyards.</title>
        <authorList>
            <person name="Tassone E.E."/>
        </authorList>
    </citation>
    <scope>NUCLEOTIDE SEQUENCE</scope>
</reference>
<dbReference type="SUPFAM" id="SSF52833">
    <property type="entry name" value="Thioredoxin-like"/>
    <property type="match status" value="1"/>
</dbReference>
<dbReference type="InterPro" id="IPR010987">
    <property type="entry name" value="Glutathione-S-Trfase_C-like"/>
</dbReference>
<dbReference type="CDD" id="cd03192">
    <property type="entry name" value="GST_C_Sigma_like"/>
    <property type="match status" value="1"/>
</dbReference>
<dbReference type="InterPro" id="IPR036249">
    <property type="entry name" value="Thioredoxin-like_sf"/>
</dbReference>
<dbReference type="SUPFAM" id="SSF47616">
    <property type="entry name" value="GST C-terminal domain-like"/>
    <property type="match status" value="1"/>
</dbReference>
<dbReference type="AlphaFoldDB" id="A0A1B6MGX9"/>
<dbReference type="GO" id="GO:0004602">
    <property type="term" value="F:glutathione peroxidase activity"/>
    <property type="evidence" value="ECO:0007669"/>
    <property type="project" value="UniProtKB-ARBA"/>
</dbReference>
<dbReference type="InterPro" id="IPR050213">
    <property type="entry name" value="GST_superfamily"/>
</dbReference>
<dbReference type="PROSITE" id="PS50405">
    <property type="entry name" value="GST_CTER"/>
    <property type="match status" value="1"/>
</dbReference>
<dbReference type="EC" id="2.5.1.18" evidence="1"/>
<evidence type="ECO:0000256" key="1">
    <source>
        <dbReference type="ARBA" id="ARBA00012452"/>
    </source>
</evidence>
<organism evidence="7">
    <name type="scientific">Graphocephala atropunctata</name>
    <dbReference type="NCBI Taxonomy" id="36148"/>
    <lineage>
        <taxon>Eukaryota</taxon>
        <taxon>Metazoa</taxon>
        <taxon>Ecdysozoa</taxon>
        <taxon>Arthropoda</taxon>
        <taxon>Hexapoda</taxon>
        <taxon>Insecta</taxon>
        <taxon>Pterygota</taxon>
        <taxon>Neoptera</taxon>
        <taxon>Paraneoptera</taxon>
        <taxon>Hemiptera</taxon>
        <taxon>Auchenorrhyncha</taxon>
        <taxon>Membracoidea</taxon>
        <taxon>Cicadellidae</taxon>
        <taxon>Cicadellinae</taxon>
        <taxon>Cicadellini</taxon>
        <taxon>Graphocephala</taxon>
    </lineage>
</organism>
<sequence length="219" mass="25591">MFKTSFDYYLENSGAMSPNYKLIYFNARGRAEHIRFIFAYAGVDYHDYRVPKEKWPELRKTMPFGMLPVLEMDGKYIGQSNAIARFLARQYDLAGKDEKEALQCDVMVDTLGDLKQVLWLYRSEQDPIKKEERKTTLLKDTIPFYLKRFEKAIAENGGFAVGGSITWTDFVFAVALENFEIIFGKDALEAYPHLRALKERVFSLPQIQTWIQKRPHTEF</sequence>
<accession>A0A1B6MGX9</accession>
<evidence type="ECO:0000256" key="3">
    <source>
        <dbReference type="ARBA" id="ARBA00038317"/>
    </source>
</evidence>
<evidence type="ECO:0000256" key="2">
    <source>
        <dbReference type="ARBA" id="ARBA00022679"/>
    </source>
</evidence>
<gene>
    <name evidence="7" type="ORF">g.49026</name>
</gene>
<name>A0A1B6MGX9_9HEMI</name>
<keyword evidence="2" id="KW-0808">Transferase</keyword>
<proteinExistence type="inferred from homology"/>
<dbReference type="Pfam" id="PF02798">
    <property type="entry name" value="GST_N"/>
    <property type="match status" value="1"/>
</dbReference>
<comment type="similarity">
    <text evidence="3">Belongs to the GST superfamily. Sigma family.</text>
</comment>
<dbReference type="EMBL" id="GEBQ01004836">
    <property type="protein sequence ID" value="JAT35141.1"/>
    <property type="molecule type" value="Transcribed_RNA"/>
</dbReference>
<feature type="domain" description="GST N-terminal" evidence="5">
    <location>
        <begin position="18"/>
        <end position="95"/>
    </location>
</feature>
<evidence type="ECO:0000259" key="6">
    <source>
        <dbReference type="PROSITE" id="PS50405"/>
    </source>
</evidence>
<comment type="catalytic activity">
    <reaction evidence="4">
        <text>RX + glutathione = an S-substituted glutathione + a halide anion + H(+)</text>
        <dbReference type="Rhea" id="RHEA:16437"/>
        <dbReference type="ChEBI" id="CHEBI:15378"/>
        <dbReference type="ChEBI" id="CHEBI:16042"/>
        <dbReference type="ChEBI" id="CHEBI:17792"/>
        <dbReference type="ChEBI" id="CHEBI:57925"/>
        <dbReference type="ChEBI" id="CHEBI:90779"/>
        <dbReference type="EC" id="2.5.1.18"/>
    </reaction>
</comment>
<dbReference type="InterPro" id="IPR004046">
    <property type="entry name" value="GST_C"/>
</dbReference>
<dbReference type="SFLD" id="SFLDG00363">
    <property type="entry name" value="AMPS_(cytGST):_Alpha-__Mu-__Pi"/>
    <property type="match status" value="1"/>
</dbReference>
<feature type="domain" description="GST C-terminal" evidence="6">
    <location>
        <begin position="97"/>
        <end position="219"/>
    </location>
</feature>
<dbReference type="InterPro" id="IPR036282">
    <property type="entry name" value="Glutathione-S-Trfase_C_sf"/>
</dbReference>
<dbReference type="PANTHER" id="PTHR11571:SF224">
    <property type="entry name" value="HEMATOPOIETIC PROSTAGLANDIN D SYNTHASE"/>
    <property type="match status" value="1"/>
</dbReference>
<dbReference type="InterPro" id="IPR004045">
    <property type="entry name" value="Glutathione_S-Trfase_N"/>
</dbReference>
<dbReference type="PANTHER" id="PTHR11571">
    <property type="entry name" value="GLUTATHIONE S-TRANSFERASE"/>
    <property type="match status" value="1"/>
</dbReference>
<dbReference type="FunFam" id="3.40.30.10:FF:000035">
    <property type="entry name" value="hematopoietic prostaglandin D synthase"/>
    <property type="match status" value="1"/>
</dbReference>
<dbReference type="GO" id="GO:0004364">
    <property type="term" value="F:glutathione transferase activity"/>
    <property type="evidence" value="ECO:0007669"/>
    <property type="project" value="UniProtKB-EC"/>
</dbReference>
<dbReference type="CDD" id="cd03039">
    <property type="entry name" value="GST_N_Sigma_like"/>
    <property type="match status" value="1"/>
</dbReference>
<evidence type="ECO:0000259" key="5">
    <source>
        <dbReference type="PROSITE" id="PS50404"/>
    </source>
</evidence>
<dbReference type="FunFam" id="1.20.1050.10:FF:000030">
    <property type="entry name" value="Glutathione S-transferase S1"/>
    <property type="match status" value="1"/>
</dbReference>
<evidence type="ECO:0000313" key="7">
    <source>
        <dbReference type="EMBL" id="JAT35141.1"/>
    </source>
</evidence>
<evidence type="ECO:0000256" key="4">
    <source>
        <dbReference type="ARBA" id="ARBA00047960"/>
    </source>
</evidence>
<dbReference type="Pfam" id="PF14497">
    <property type="entry name" value="GST_C_3"/>
    <property type="match status" value="1"/>
</dbReference>
<dbReference type="SFLD" id="SFLDS00019">
    <property type="entry name" value="Glutathione_Transferase_(cytos"/>
    <property type="match status" value="1"/>
</dbReference>
<dbReference type="InterPro" id="IPR040079">
    <property type="entry name" value="Glutathione_S-Trfase"/>
</dbReference>
<protein>
    <recommendedName>
        <fullName evidence="1">glutathione transferase</fullName>
        <ecNumber evidence="1">2.5.1.18</ecNumber>
    </recommendedName>
</protein>
<dbReference type="SFLD" id="SFLDG01205">
    <property type="entry name" value="AMPS.1"/>
    <property type="match status" value="1"/>
</dbReference>